<keyword evidence="3" id="KW-0812">Transmembrane</keyword>
<sequence>MKKWTKTTDGGFTLMEVTAALLLLSVVAAGIVPLLSILYTERVEVQAEREAYRILERVGYELEERDIETVTVSDTSYVVRHQNEAICIYWKGPAGRDKEICLEFPP</sequence>
<dbReference type="OrthoDB" id="2969746at2"/>
<dbReference type="GO" id="GO:0009986">
    <property type="term" value="C:cell surface"/>
    <property type="evidence" value="ECO:0007669"/>
    <property type="project" value="UniProtKB-SubCell"/>
</dbReference>
<comment type="subcellular location">
    <subcellularLocation>
        <location evidence="1">Cell surface</location>
    </subcellularLocation>
</comment>
<feature type="transmembrane region" description="Helical" evidence="3">
    <location>
        <begin position="20"/>
        <end position="39"/>
    </location>
</feature>
<evidence type="ECO:0000256" key="2">
    <source>
        <dbReference type="ARBA" id="ARBA00023287"/>
    </source>
</evidence>
<protein>
    <submittedName>
        <fullName evidence="4">Type II secretion system protein</fullName>
    </submittedName>
</protein>
<gene>
    <name evidence="4" type="ORF">EPH95_00495</name>
</gene>
<reference evidence="5" key="1">
    <citation type="submission" date="2019-01" db="EMBL/GenBank/DDBJ databases">
        <title>Genomic analysis of Salicibibacter sp. NKC3-5.</title>
        <authorList>
            <person name="Oh Y.J."/>
        </authorList>
    </citation>
    <scope>NUCLEOTIDE SEQUENCE [LARGE SCALE GENOMIC DNA]</scope>
    <source>
        <strain evidence="5">NKC3-5</strain>
    </source>
</reference>
<evidence type="ECO:0000313" key="5">
    <source>
        <dbReference type="Proteomes" id="UP000319756"/>
    </source>
</evidence>
<dbReference type="RefSeq" id="WP_142086389.1">
    <property type="nucleotide sequence ID" value="NZ_CP035485.1"/>
</dbReference>
<dbReference type="Proteomes" id="UP000319756">
    <property type="component" value="Chromosome"/>
</dbReference>
<proteinExistence type="predicted"/>
<name>A0A514LDC8_9BACI</name>
<keyword evidence="2" id="KW-0178">Competence</keyword>
<organism evidence="4 5">
    <name type="scientific">Salicibibacter halophilus</name>
    <dbReference type="NCBI Taxonomy" id="2502791"/>
    <lineage>
        <taxon>Bacteria</taxon>
        <taxon>Bacillati</taxon>
        <taxon>Bacillota</taxon>
        <taxon>Bacilli</taxon>
        <taxon>Bacillales</taxon>
        <taxon>Bacillaceae</taxon>
        <taxon>Salicibibacter</taxon>
    </lineage>
</organism>
<dbReference type="NCBIfam" id="TIGR02532">
    <property type="entry name" value="IV_pilin_GFxxxE"/>
    <property type="match status" value="1"/>
</dbReference>
<keyword evidence="3" id="KW-0472">Membrane</keyword>
<accession>A0A514LDC8</accession>
<dbReference type="AlphaFoldDB" id="A0A514LDC8"/>
<dbReference type="KEGG" id="sale:EPH95_00495"/>
<evidence type="ECO:0000256" key="3">
    <source>
        <dbReference type="SAM" id="Phobius"/>
    </source>
</evidence>
<dbReference type="GO" id="GO:0030420">
    <property type="term" value="P:establishment of competence for transformation"/>
    <property type="evidence" value="ECO:0007669"/>
    <property type="project" value="UniProtKB-KW"/>
</dbReference>
<evidence type="ECO:0000313" key="4">
    <source>
        <dbReference type="EMBL" id="QDI89837.1"/>
    </source>
</evidence>
<keyword evidence="5" id="KW-1185">Reference proteome</keyword>
<keyword evidence="3" id="KW-1133">Transmembrane helix</keyword>
<dbReference type="EMBL" id="CP035485">
    <property type="protein sequence ID" value="QDI89837.1"/>
    <property type="molecule type" value="Genomic_DNA"/>
</dbReference>
<evidence type="ECO:0000256" key="1">
    <source>
        <dbReference type="ARBA" id="ARBA00004241"/>
    </source>
</evidence>
<dbReference type="InterPro" id="IPR012902">
    <property type="entry name" value="N_methyl_site"/>
</dbReference>